<keyword evidence="8" id="KW-0078">Bacteriocin</keyword>
<evidence type="ECO:0000313" key="12">
    <source>
        <dbReference type="EMBL" id="RZQ63510.1"/>
    </source>
</evidence>
<dbReference type="Gene3D" id="2.170.16.10">
    <property type="entry name" value="Hedgehog/Intein (Hint) domain"/>
    <property type="match status" value="1"/>
</dbReference>
<evidence type="ECO:0000256" key="6">
    <source>
        <dbReference type="ARBA" id="ARBA00022801"/>
    </source>
</evidence>
<dbReference type="SUPFAM" id="SSF51294">
    <property type="entry name" value="Hedgehog/intein (Hint) domain"/>
    <property type="match status" value="1"/>
</dbReference>
<evidence type="ECO:0000256" key="4">
    <source>
        <dbReference type="ARBA" id="ARBA00022737"/>
    </source>
</evidence>
<evidence type="ECO:0000256" key="1">
    <source>
        <dbReference type="ARBA" id="ARBA00006811"/>
    </source>
</evidence>
<accession>A0A4Q7J772</accession>
<keyword evidence="7" id="KW-0044">Antibiotic</keyword>
<dbReference type="InterPro" id="IPR037146">
    <property type="entry name" value="Colicin/pyocin_DNase_dom_sf"/>
</dbReference>
<dbReference type="OrthoDB" id="291011at2"/>
<feature type="domain" description="Hint" evidence="11">
    <location>
        <begin position="2000"/>
        <end position="2105"/>
    </location>
</feature>
<comment type="similarity">
    <text evidence="1">Belongs to the colicin/pyosin nuclease family.</text>
</comment>
<dbReference type="Gene3D" id="3.90.540.10">
    <property type="entry name" value="Colicin/pyocin, DNase domain"/>
    <property type="match status" value="1"/>
</dbReference>
<feature type="signal peptide" evidence="10">
    <location>
        <begin position="1"/>
        <end position="21"/>
    </location>
</feature>
<dbReference type="GO" id="GO:0016787">
    <property type="term" value="F:hydrolase activity"/>
    <property type="evidence" value="ECO:0007669"/>
    <property type="project" value="UniProtKB-KW"/>
</dbReference>
<evidence type="ECO:0000256" key="5">
    <source>
        <dbReference type="ARBA" id="ARBA00022759"/>
    </source>
</evidence>
<dbReference type="InterPro" id="IPR050708">
    <property type="entry name" value="T6SS_VgrG/RHS"/>
</dbReference>
<dbReference type="InterPro" id="IPR044925">
    <property type="entry name" value="His-Me_finger_sf"/>
</dbReference>
<evidence type="ECO:0000313" key="13">
    <source>
        <dbReference type="Proteomes" id="UP000292003"/>
    </source>
</evidence>
<evidence type="ECO:0000256" key="3">
    <source>
        <dbReference type="ARBA" id="ARBA00022722"/>
    </source>
</evidence>
<dbReference type="InterPro" id="IPR036844">
    <property type="entry name" value="Hint_dom_sf"/>
</dbReference>
<dbReference type="InterPro" id="IPR006530">
    <property type="entry name" value="YD"/>
</dbReference>
<evidence type="ECO:0000256" key="9">
    <source>
        <dbReference type="SAM" id="MobiDB-lite"/>
    </source>
</evidence>
<dbReference type="Pfam" id="PF05593">
    <property type="entry name" value="RHS_repeat"/>
    <property type="match status" value="2"/>
</dbReference>
<evidence type="ECO:0000256" key="7">
    <source>
        <dbReference type="ARBA" id="ARBA00023022"/>
    </source>
</evidence>
<protein>
    <submittedName>
        <fullName evidence="12">Type IV secretion protein Rhs</fullName>
    </submittedName>
</protein>
<evidence type="ECO:0000259" key="11">
    <source>
        <dbReference type="SMART" id="SM00306"/>
    </source>
</evidence>
<feature type="chain" id="PRO_5020357101" evidence="10">
    <location>
        <begin position="22"/>
        <end position="2252"/>
    </location>
</feature>
<dbReference type="PANTHER" id="PTHR32305">
    <property type="match status" value="1"/>
</dbReference>
<dbReference type="Gene3D" id="2.180.10.10">
    <property type="entry name" value="RHS repeat-associated core"/>
    <property type="match status" value="1"/>
</dbReference>
<keyword evidence="5" id="KW-0255">Endonuclease</keyword>
<dbReference type="GO" id="GO:0031640">
    <property type="term" value="P:killing of cells of another organism"/>
    <property type="evidence" value="ECO:0007669"/>
    <property type="project" value="UniProtKB-KW"/>
</dbReference>
<comment type="caution">
    <text evidence="12">The sequence shown here is derived from an EMBL/GenBank/DDBJ whole genome shotgun (WGS) entry which is preliminary data.</text>
</comment>
<reference evidence="12 13" key="1">
    <citation type="submission" date="2019-02" db="EMBL/GenBank/DDBJ databases">
        <title>Draft genome sequence of Amycolatopsis sp. 8-3EHSu isolated from roots of Suaeda maritima.</title>
        <authorList>
            <person name="Duangmal K."/>
            <person name="Chantavorakit T."/>
        </authorList>
    </citation>
    <scope>NUCLEOTIDE SEQUENCE [LARGE SCALE GENOMIC DNA]</scope>
    <source>
        <strain evidence="12 13">8-3EHSu</strain>
    </source>
</reference>
<evidence type="ECO:0000256" key="10">
    <source>
        <dbReference type="SAM" id="SignalP"/>
    </source>
</evidence>
<dbReference type="EMBL" id="SFCC01000006">
    <property type="protein sequence ID" value="RZQ63510.1"/>
    <property type="molecule type" value="Genomic_DNA"/>
</dbReference>
<dbReference type="NCBIfam" id="TIGR01643">
    <property type="entry name" value="YD_repeat_2x"/>
    <property type="match status" value="2"/>
</dbReference>
<dbReference type="PANTHER" id="PTHR32305:SF17">
    <property type="entry name" value="TRNA NUCLEASE WAPA"/>
    <property type="match status" value="1"/>
</dbReference>
<evidence type="ECO:0000256" key="2">
    <source>
        <dbReference type="ARBA" id="ARBA00022529"/>
    </source>
</evidence>
<keyword evidence="2" id="KW-0929">Antimicrobial</keyword>
<keyword evidence="13" id="KW-1185">Reference proteome</keyword>
<dbReference type="InterPro" id="IPR022385">
    <property type="entry name" value="Rhs_assc_core"/>
</dbReference>
<dbReference type="Proteomes" id="UP000292003">
    <property type="component" value="Unassembled WGS sequence"/>
</dbReference>
<organism evidence="12 13">
    <name type="scientific">Amycolatopsis suaedae</name>
    <dbReference type="NCBI Taxonomy" id="2510978"/>
    <lineage>
        <taxon>Bacteria</taxon>
        <taxon>Bacillati</taxon>
        <taxon>Actinomycetota</taxon>
        <taxon>Actinomycetes</taxon>
        <taxon>Pseudonocardiales</taxon>
        <taxon>Pseudonocardiaceae</taxon>
        <taxon>Amycolatopsis</taxon>
    </lineage>
</organism>
<keyword evidence="10" id="KW-0732">Signal</keyword>
<dbReference type="InterPro" id="IPR031325">
    <property type="entry name" value="RHS_repeat"/>
</dbReference>
<dbReference type="RefSeq" id="WP_130475763.1">
    <property type="nucleotide sequence ID" value="NZ_SFCC01000006.1"/>
</dbReference>
<dbReference type="Pfam" id="PF07591">
    <property type="entry name" value="PT-HINT"/>
    <property type="match status" value="1"/>
</dbReference>
<sequence length="2252" mass="243939">MFALSASMLVSLVTVGTEAVAQVKGDPPPVQADKSVPGGPVPVPDAPVSETDKRGTVSPPEARWPAAGSAEVDVVPPEPARAVHTAGAAEFRRAGDLPVSIGRTTADAVKVSAAPGPQGRVRVETYGQDLSERLGIAGTLFQLSEPGTRAAAAQAPLAVRVDYGGYAQAYGGDFASRLGLVRYPACAVATPDKAECRTGTPVETDNNLAAKHVSASASLAEGPAVFAVAAAPAGSGGTFKATSLAPSGKWSAGGSSGDFTYSYPFAVPPVPGEKAPSISLGYSSGAMDGRTSSTNNQASIVGDGWEFSVGGYIERQYKPCTEDLGGNQGNTETGDRCWATDNATMVLAGVSTELVRVAGSDAWRPKNDDGSRIEKLYGAVNGDDNGEHWRVTTPDGTQHVLGVNRLPGWADKKPLTESTWTAPVFGNHAGEPCNKPAYADSWCQQAWRWNLDYTVDPRGNVITYYYNKEINHYGRNKTASAATPYVRAGQVRRIEYGLRSDNYFAHAPARIAFTTAERCLPSGTITCAPEQLNKDTAKSWPDVPFDQICDAGKTCEYRTSPSFFSRKRLVTVTTQVADGSGWRSVDTWSLSQHFPPAEQGDGLSPAMWLGSITRAGHVGGYEAMPPIRFGGVPMPNRVDAVDNLPPLTRFRLNVIHTESGGYTEVKYSDKDCRRADRMPANPEHNTMRCYPTWWVPENGQKPIFDWFHKYVVTAVTDDSRTGGASLLKTAYEYPENKGAWHFDENELGKPEHRTWSAWRGYAKVRTITGEPGTTQSISESLYMRGMDGDKLPNGGTRDVWVTDAEGGKLEDHPRLAGFTRETLQYAGDKVLSASITDPWLHGPTATNGEDKAFRLDTGAARGRTLLENGSWRRTQVTHSYNGDGVVEQVDDAGDTAVTGDEKCSRTSYARNPGAWMLTYVSRVREVALPCSAGQGADVDVLSDVRTYYDGKAHGEGPTRGDATATDRWDGARYQLVGNTVYDEYGRVKERSDPAGRKSTVAYTPATGLPTTVTNTNALGHVTVTEFDPARNSILAEVGANQERSDAVYDPLGRLVKAWTPNWTKQANPAKPVKEYAYKYRTDAPTVVTSKSLRDDGLNYTTSVTLYDGMLRERQTQTPGVKSGRVLTDTWYDSRGQAYKTNAAYYNDQPVSEALHGVTDWAVPNQTVTEFDALSRPTATILRSLNIEKWRTTTAYGGDRIHITPPQGETPSTVISNAQGKAVERRQYHGSTATGPYDVTTNVYNRKGQLESFTGPTGATWRYTYDALGRKVSDHDPDKGVTTYAYDQFDRLVSTTDARGRVVSTSYDELDRKTATFDGPVGGPKLAEWTYDTLHDGKTKRYGQQTSSTRYAGGRAYTRSVLEFDVMNRVKSSKVTIPAEEGGLAGEYVFGTNYKAVSDLVSSTTQPAAGGLPAENIFHSYNDLGLPTETVGLQEYAREHMYSFAGETLRLTVGNKTNVAWIGHNYDEATRRVTETQVSRNSSVSSRVFNRAFSYDPAGNITRVADTPHTGPVDTQCFRYDYLRRMTSAFTPAGGDCSVQPTTANIGGSAPYWHDYTYDKAGNRLSKTDHTAQGDTTYNYEYPKGDQPQPHALRAITRSGPTGTARDEYTYDPAGNTATRMIAGDTQKLDWDSEGHLAKITHPNGAETTHVYDADGQRLLKREPGLAVLYLPGMELTLDTAKREVTGKRYYTHGGSAVAMRSSVGGVTLLFGDHQGTTVATIADKPDLPITRRFHDPFGLPRGPQPQSWPDDKGFVGGVKDSSGLTHVGAREYEAETGRFISVDPVMDTVEPQRAHGYAYANNSPVTFSDPTGLAFSNSCGPDGILCGTGLAMQSSTYTETRVYWMKKKKYSRAVIGRFLKAERERKLWRARQAAARQQGLANAGISEQEYEELRKVAASKDGWFDKVVEQLPDILGDVTGVNDIKDCVSGGDMWACAGAIIGLIPLGKLGKALGAVGRIFDAIVEGFKWADKVAAARRRLSGVQDAVAAAENAMGSACSVNSFAAGTLVLMADGSRKPIETILLGESVWADDPTVGVAGPRKVVGTIVSEGMKDLVEISMFPPSPLLSQAGTVTATEGHPFWLPETRKWARASELTSGTMLRTAAGSWVSIDTVNRSRSSRTVYNLTIAGLRTYHVAVPEGDLLVHNAGWKCGDDVFSPTASGKEPAWSTVRARFWKNEAAEPAVADQYGEANVARMQRGRAPQRNNPVTGKVESMELSHEPIPARAGGQLVTPRWPEDHANIDPHRHLGSG</sequence>
<keyword evidence="6" id="KW-0378">Hydrolase</keyword>
<dbReference type="GO" id="GO:0042742">
    <property type="term" value="P:defense response to bacterium"/>
    <property type="evidence" value="ECO:0007669"/>
    <property type="project" value="UniProtKB-KW"/>
</dbReference>
<keyword evidence="4" id="KW-0677">Repeat</keyword>
<feature type="region of interest" description="Disordered" evidence="9">
    <location>
        <begin position="24"/>
        <end position="69"/>
    </location>
</feature>
<name>A0A4Q7J772_9PSEU</name>
<dbReference type="GO" id="GO:0004519">
    <property type="term" value="F:endonuclease activity"/>
    <property type="evidence" value="ECO:0007669"/>
    <property type="project" value="UniProtKB-KW"/>
</dbReference>
<gene>
    <name evidence="12" type="ORF">EWH70_13880</name>
</gene>
<proteinExistence type="inferred from homology"/>
<dbReference type="Pfam" id="PF25023">
    <property type="entry name" value="TEN_YD-shell"/>
    <property type="match status" value="1"/>
</dbReference>
<dbReference type="NCBIfam" id="TIGR03696">
    <property type="entry name" value="Rhs_assc_core"/>
    <property type="match status" value="1"/>
</dbReference>
<dbReference type="SMART" id="SM00306">
    <property type="entry name" value="HintN"/>
    <property type="match status" value="1"/>
</dbReference>
<dbReference type="CDD" id="cd00081">
    <property type="entry name" value="Hint"/>
    <property type="match status" value="1"/>
</dbReference>
<dbReference type="SUPFAM" id="SSF54060">
    <property type="entry name" value="His-Me finger endonucleases"/>
    <property type="match status" value="1"/>
</dbReference>
<keyword evidence="3" id="KW-0540">Nuclease</keyword>
<dbReference type="InterPro" id="IPR056823">
    <property type="entry name" value="TEN-like_YD-shell"/>
</dbReference>
<evidence type="ECO:0000256" key="8">
    <source>
        <dbReference type="ARBA" id="ARBA00023048"/>
    </source>
</evidence>
<dbReference type="InterPro" id="IPR003587">
    <property type="entry name" value="Hint_dom_N"/>
</dbReference>